<dbReference type="InterPro" id="IPR012501">
    <property type="entry name" value="Vps54_C"/>
</dbReference>
<evidence type="ECO:0000259" key="11">
    <source>
        <dbReference type="Pfam" id="PF10475"/>
    </source>
</evidence>
<feature type="compositionally biased region" description="Acidic residues" evidence="9">
    <location>
        <begin position="590"/>
        <end position="601"/>
    </location>
</feature>
<dbReference type="Pfam" id="PF07928">
    <property type="entry name" value="Vps54"/>
    <property type="match status" value="1"/>
</dbReference>
<feature type="domain" description="Vacuolar protein sorting-associated protein 54 N-terminal" evidence="11">
    <location>
        <begin position="276"/>
        <end position="429"/>
    </location>
</feature>
<evidence type="ECO:0000256" key="7">
    <source>
        <dbReference type="ARBA" id="ARBA00023034"/>
    </source>
</evidence>
<comment type="similarity">
    <text evidence="2">Belongs to the VPS54 family.</text>
</comment>
<dbReference type="FunFam" id="1.20.1280.130:FF:000001">
    <property type="entry name" value="Vacuolar protein sorting-associated protein 54"/>
    <property type="match status" value="1"/>
</dbReference>
<dbReference type="GO" id="GO:0015031">
    <property type="term" value="P:protein transport"/>
    <property type="evidence" value="ECO:0007669"/>
    <property type="project" value="UniProtKB-KW"/>
</dbReference>
<gene>
    <name evidence="13 14" type="primary">LOC106172754</name>
</gene>
<dbReference type="GO" id="GO:0006896">
    <property type="term" value="P:Golgi to vacuole transport"/>
    <property type="evidence" value="ECO:0007669"/>
    <property type="project" value="TreeGrafter"/>
</dbReference>
<keyword evidence="6" id="KW-0653">Protein transport</keyword>
<comment type="subcellular location">
    <subcellularLocation>
        <location evidence="1">Golgi apparatus</location>
        <location evidence="1">trans-Golgi network</location>
    </subcellularLocation>
</comment>
<dbReference type="KEGG" id="lak:106172754"/>
<dbReference type="STRING" id="7574.A0A1S3JFX4"/>
<proteinExistence type="inferred from homology"/>
<evidence type="ECO:0000256" key="1">
    <source>
        <dbReference type="ARBA" id="ARBA00004601"/>
    </source>
</evidence>
<evidence type="ECO:0000256" key="8">
    <source>
        <dbReference type="ARBA" id="ARBA00023054"/>
    </source>
</evidence>
<accession>A0A1S3JFX4</accession>
<feature type="region of interest" description="Disordered" evidence="9">
    <location>
        <begin position="576"/>
        <end position="607"/>
    </location>
</feature>
<evidence type="ECO:0000256" key="3">
    <source>
        <dbReference type="ARBA" id="ARBA00017665"/>
    </source>
</evidence>
<feature type="domain" description="Vacuolar protein sorting-associated protein 54 C-terminal" evidence="10">
    <location>
        <begin position="770"/>
        <end position="899"/>
    </location>
</feature>
<evidence type="ECO:0000256" key="4">
    <source>
        <dbReference type="ARBA" id="ARBA00022448"/>
    </source>
</evidence>
<sequence length="1007" mass="113963">MATDELRRVATVAWKRCALCVKNDLTFKSPREFCRHLREYHCSKEGGSFVCRYGMNNVCPSLPVEGVSDKDYEDHVARDHVCIEIAPFKPLSQNSDSSGSSRSSTPVPTHSEPSVVQDQYKWTVYHSKVNLPAALNDPRLVKRESDFFTKTWGEAFDKSDIHPSPHLPEITRDHFMRYIRKISRRHKTHVKNNETLPVASADVGKSCLPVDLFPALAARQTDKSRVELDQIPKTFLSPSFSLENPDTFNDVFPWAQIEATRHGDEGPKQSSKLLQEKMSHYLDIVEVQIAKQISYRSEAFFHAMTSHDELQEYMTKTCAAIKHLRDRIHHLDSVLVRGPLTIMKLTKTRSNYAKLYNKLKLMATIHQTQPTIQMLLSTNEFVGALDLITTTQEVLSQELAGIHSFRHLGSQLAELEKVIDKMMQADFVKYATADLNRPLEDRQNSSVGHKHHPIRPLNEEKLVAIVFGMLRQHKYNFIDVYREEACTAMKAAVKQTVVEAVSTADDINVEGAVGSLADQMRLLNFPQWMELLNEIFENLTVILRRVKAFHDVISEVINVAAGRNVHTQHRKVVENGAQHIHVQDGRPQEGEDTNDEEEQEESSTVLSRSISLHDEDADIMVAEPEYVKAMNNLKDFLCQTCEHAHDRCVKVIVARAKDGFLEKIGSNDFVTLASAIERFASECEHICGRKSMSLRGSLQSQANRFVNRFHEERKQKLSNILDIERWKQADVPEEFQDLVDHISATGKLSPAKKVDTEKRSASSTLRVGGEEYTVVGTVLILLKIIVEYCQCVEDIPTITPDMLTRLVDILKTFNSRTCQLVLGAGALQLVGLKTITTKNLALASRCLQLIAFYIPMAKAHFEIRLPAKQLNMLKYFDQVLKDYKDHISEISNKLVAIMGGMFELQLSKWEVKAPMPSACFRGVCKQIGKFHEAINELLPEQQVQDLFMSINLAFKQHLKQQLAKLGVSNDNGPKHGLVMADLAFYTGAMKSLAGLGSLDYNMESLWT</sequence>
<evidence type="ECO:0000313" key="12">
    <source>
        <dbReference type="Proteomes" id="UP000085678"/>
    </source>
</evidence>
<dbReference type="GO" id="GO:0005829">
    <property type="term" value="C:cytosol"/>
    <property type="evidence" value="ECO:0007669"/>
    <property type="project" value="GOC"/>
</dbReference>
<dbReference type="OrthoDB" id="10259024at2759"/>
<reference evidence="13 14" key="1">
    <citation type="submission" date="2025-04" db="UniProtKB">
        <authorList>
            <consortium name="RefSeq"/>
        </authorList>
    </citation>
    <scope>IDENTIFICATION</scope>
    <source>
        <tissue evidence="13 14">Gonads</tissue>
    </source>
</reference>
<dbReference type="Gene3D" id="6.10.250.860">
    <property type="match status" value="1"/>
</dbReference>
<evidence type="ECO:0000256" key="2">
    <source>
        <dbReference type="ARBA" id="ARBA00009150"/>
    </source>
</evidence>
<organism evidence="12 13">
    <name type="scientific">Lingula anatina</name>
    <name type="common">Brachiopod</name>
    <name type="synonym">Lingula unguis</name>
    <dbReference type="NCBI Taxonomy" id="7574"/>
    <lineage>
        <taxon>Eukaryota</taxon>
        <taxon>Metazoa</taxon>
        <taxon>Spiralia</taxon>
        <taxon>Lophotrochozoa</taxon>
        <taxon>Brachiopoda</taxon>
        <taxon>Linguliformea</taxon>
        <taxon>Lingulata</taxon>
        <taxon>Lingulida</taxon>
        <taxon>Linguloidea</taxon>
        <taxon>Lingulidae</taxon>
        <taxon>Lingula</taxon>
    </lineage>
</organism>
<keyword evidence="4" id="KW-0813">Transport</keyword>
<dbReference type="GeneID" id="106172754"/>
<feature type="compositionally biased region" description="Low complexity" evidence="9">
    <location>
        <begin position="92"/>
        <end position="104"/>
    </location>
</feature>
<protein>
    <recommendedName>
        <fullName evidence="3">Vacuolar protein sorting-associated protein 54</fullName>
    </recommendedName>
</protein>
<dbReference type="InterPro" id="IPR039745">
    <property type="entry name" value="Vps54"/>
</dbReference>
<name>A0A1S3JFX4_LINAN</name>
<keyword evidence="5" id="KW-0597">Phosphoprotein</keyword>
<keyword evidence="12" id="KW-1185">Reference proteome</keyword>
<dbReference type="AlphaFoldDB" id="A0A1S3JFX4"/>
<dbReference type="RefSeq" id="XP_013409046.1">
    <property type="nucleotide sequence ID" value="XM_013553592.1"/>
</dbReference>
<dbReference type="GO" id="GO:0042147">
    <property type="term" value="P:retrograde transport, endosome to Golgi"/>
    <property type="evidence" value="ECO:0007669"/>
    <property type="project" value="InterPro"/>
</dbReference>
<dbReference type="PANTHER" id="PTHR12965">
    <property type="entry name" value="VACUOLAR PROTEIN SORTING 54"/>
    <property type="match status" value="1"/>
</dbReference>
<evidence type="ECO:0000256" key="5">
    <source>
        <dbReference type="ARBA" id="ARBA00022553"/>
    </source>
</evidence>
<evidence type="ECO:0000256" key="6">
    <source>
        <dbReference type="ARBA" id="ARBA00022927"/>
    </source>
</evidence>
<keyword evidence="8" id="KW-0175">Coiled coil</keyword>
<dbReference type="Proteomes" id="UP000085678">
    <property type="component" value="Unplaced"/>
</dbReference>
<feature type="region of interest" description="Disordered" evidence="9">
    <location>
        <begin position="92"/>
        <end position="114"/>
    </location>
</feature>
<dbReference type="GO" id="GO:0019905">
    <property type="term" value="F:syntaxin binding"/>
    <property type="evidence" value="ECO:0007669"/>
    <property type="project" value="TreeGrafter"/>
</dbReference>
<dbReference type="RefSeq" id="XP_013409047.1">
    <property type="nucleotide sequence ID" value="XM_013553593.1"/>
</dbReference>
<keyword evidence="7" id="KW-0333">Golgi apparatus</keyword>
<evidence type="ECO:0000313" key="14">
    <source>
        <dbReference type="RefSeq" id="XP_013409047.1"/>
    </source>
</evidence>
<evidence type="ECO:0000259" key="10">
    <source>
        <dbReference type="Pfam" id="PF07928"/>
    </source>
</evidence>
<feature type="compositionally biased region" description="Polar residues" evidence="9">
    <location>
        <begin position="105"/>
        <end position="114"/>
    </location>
</feature>
<evidence type="ECO:0000313" key="13">
    <source>
        <dbReference type="RefSeq" id="XP_013409046.1"/>
    </source>
</evidence>
<evidence type="ECO:0000256" key="9">
    <source>
        <dbReference type="SAM" id="MobiDB-lite"/>
    </source>
</evidence>
<dbReference type="PANTHER" id="PTHR12965:SF0">
    <property type="entry name" value="VACUOLAR PROTEIN SORTING-ASSOCIATED PROTEIN 54"/>
    <property type="match status" value="1"/>
</dbReference>
<dbReference type="Pfam" id="PF10475">
    <property type="entry name" value="Vps54_N"/>
    <property type="match status" value="1"/>
</dbReference>
<dbReference type="GO" id="GO:0000938">
    <property type="term" value="C:GARP complex"/>
    <property type="evidence" value="ECO:0007669"/>
    <property type="project" value="InterPro"/>
</dbReference>
<dbReference type="InterPro" id="IPR019515">
    <property type="entry name" value="VPS54_N"/>
</dbReference>
<dbReference type="Gene3D" id="1.20.1280.130">
    <property type="match status" value="1"/>
</dbReference>